<comment type="subcellular location">
    <subcellularLocation>
        <location evidence="1">Membrane</location>
        <topology evidence="1">Single-pass type II membrane protein</topology>
    </subcellularLocation>
</comment>
<accession>G7YF29</accession>
<dbReference type="GO" id="GO:0006883">
    <property type="term" value="P:intracellular sodium ion homeostasis"/>
    <property type="evidence" value="ECO:0007669"/>
    <property type="project" value="TreeGrafter"/>
</dbReference>
<proteinExistence type="inferred from homology"/>
<dbReference type="Pfam" id="PF00287">
    <property type="entry name" value="Na_K-ATPase"/>
    <property type="match status" value="1"/>
</dbReference>
<evidence type="ECO:0000256" key="3">
    <source>
        <dbReference type="ARBA" id="ARBA00022692"/>
    </source>
</evidence>
<keyword evidence="5" id="KW-1133">Transmembrane helix</keyword>
<dbReference type="GO" id="GO:0005890">
    <property type="term" value="C:sodium:potassium-exchanging ATPase complex"/>
    <property type="evidence" value="ECO:0007669"/>
    <property type="project" value="InterPro"/>
</dbReference>
<dbReference type="InParanoid" id="G7YF29"/>
<evidence type="ECO:0000256" key="6">
    <source>
        <dbReference type="ARBA" id="ARBA00023136"/>
    </source>
</evidence>
<dbReference type="Gene3D" id="2.60.40.1660">
    <property type="entry name" value="Na, k-atpase alpha subunit"/>
    <property type="match status" value="1"/>
</dbReference>
<sequence length="313" mass="36413">MYGSKDDQKQAFLQNQKPKKVKKSPWIDYVFWTDDQTTRHIMGRSFTGWRMCKFIPNVYHILVKFWTFHFVLYVIMLTIMTGLLIIIYQLIISNDVPYLTGMNSPLALSPGLGMRPRIDFRTALIAYEASDPQTYMPYVQNIRTFVYLYEEVNIKPQDGFATCEQNVKSPDNMDLVCKFYPVEMGLCVKENNYGYDRSQPCVVLKINKVYGWLPDIVNSSLSPNPLVRCRGQNPQDLENFGVVHYYPNVTVDGVVYGYFSNLYFPYLVQVAYRSPLVAVQFMSPKRHVLLMVRCELLNIRHPGEPLDFEILVD</sequence>
<dbReference type="InterPro" id="IPR000402">
    <property type="entry name" value="Na/K_ATPase_sub_beta"/>
</dbReference>
<evidence type="ECO:0000256" key="5">
    <source>
        <dbReference type="ARBA" id="ARBA00022989"/>
    </source>
</evidence>
<gene>
    <name evidence="7" type="ORF">CLF_106383</name>
</gene>
<dbReference type="STRING" id="79923.G7YF29"/>
<evidence type="ECO:0000313" key="8">
    <source>
        <dbReference type="Proteomes" id="UP000008909"/>
    </source>
</evidence>
<reference evidence="7" key="1">
    <citation type="journal article" date="2011" name="Genome Biol.">
        <title>The draft genome of the carcinogenic human liver fluke Clonorchis sinensis.</title>
        <authorList>
            <person name="Wang X."/>
            <person name="Chen W."/>
            <person name="Huang Y."/>
            <person name="Sun J."/>
            <person name="Men J."/>
            <person name="Liu H."/>
            <person name="Luo F."/>
            <person name="Guo L."/>
            <person name="Lv X."/>
            <person name="Deng C."/>
            <person name="Zhou C."/>
            <person name="Fan Y."/>
            <person name="Li X."/>
            <person name="Huang L."/>
            <person name="Hu Y."/>
            <person name="Liang C."/>
            <person name="Hu X."/>
            <person name="Xu J."/>
            <person name="Yu X."/>
        </authorList>
    </citation>
    <scope>NUCLEOTIDE SEQUENCE [LARGE SCALE GENOMIC DNA]</scope>
    <source>
        <strain evidence="7">Henan</strain>
    </source>
</reference>
<dbReference type="AlphaFoldDB" id="G7YF29"/>
<dbReference type="InterPro" id="IPR038702">
    <property type="entry name" value="Na/K_ATPase_sub_beta_sf"/>
</dbReference>
<dbReference type="PANTHER" id="PTHR11523">
    <property type="entry name" value="SODIUM/POTASSIUM-DEPENDENT ATPASE BETA SUBUNIT"/>
    <property type="match status" value="1"/>
</dbReference>
<name>G7YF29_CLOSI</name>
<evidence type="ECO:0000256" key="1">
    <source>
        <dbReference type="ARBA" id="ARBA00004606"/>
    </source>
</evidence>
<reference key="2">
    <citation type="submission" date="2011-10" db="EMBL/GenBank/DDBJ databases">
        <title>The genome and transcriptome sequence of Clonorchis sinensis provide insights into the carcinogenic liver fluke.</title>
        <authorList>
            <person name="Wang X."/>
            <person name="Huang Y."/>
            <person name="Chen W."/>
            <person name="Liu H."/>
            <person name="Guo L."/>
            <person name="Chen Y."/>
            <person name="Luo F."/>
            <person name="Zhou W."/>
            <person name="Sun J."/>
            <person name="Mao Q."/>
            <person name="Liang P."/>
            <person name="Zhou C."/>
            <person name="Tian Y."/>
            <person name="Men J."/>
            <person name="Lv X."/>
            <person name="Huang L."/>
            <person name="Zhou J."/>
            <person name="Hu Y."/>
            <person name="Li R."/>
            <person name="Zhang F."/>
            <person name="Lei H."/>
            <person name="Li X."/>
            <person name="Hu X."/>
            <person name="Liang C."/>
            <person name="Xu J."/>
            <person name="Wu Z."/>
            <person name="Yu X."/>
        </authorList>
    </citation>
    <scope>NUCLEOTIDE SEQUENCE</scope>
    <source>
        <strain>Henan</strain>
    </source>
</reference>
<dbReference type="GO" id="GO:1990573">
    <property type="term" value="P:potassium ion import across plasma membrane"/>
    <property type="evidence" value="ECO:0007669"/>
    <property type="project" value="TreeGrafter"/>
</dbReference>
<keyword evidence="6" id="KW-0472">Membrane</keyword>
<dbReference type="GO" id="GO:0036376">
    <property type="term" value="P:sodium ion export across plasma membrane"/>
    <property type="evidence" value="ECO:0007669"/>
    <property type="project" value="TreeGrafter"/>
</dbReference>
<comment type="similarity">
    <text evidence="2">Belongs to the X(+)/potassium ATPases subunit beta family.</text>
</comment>
<dbReference type="Proteomes" id="UP000008909">
    <property type="component" value="Unassembled WGS sequence"/>
</dbReference>
<dbReference type="GO" id="GO:0030007">
    <property type="term" value="P:intracellular potassium ion homeostasis"/>
    <property type="evidence" value="ECO:0007669"/>
    <property type="project" value="TreeGrafter"/>
</dbReference>
<evidence type="ECO:0000256" key="4">
    <source>
        <dbReference type="ARBA" id="ARBA00022968"/>
    </source>
</evidence>
<dbReference type="GO" id="GO:0001671">
    <property type="term" value="F:ATPase activator activity"/>
    <property type="evidence" value="ECO:0007669"/>
    <property type="project" value="TreeGrafter"/>
</dbReference>
<keyword evidence="8" id="KW-1185">Reference proteome</keyword>
<dbReference type="PANTHER" id="PTHR11523:SF28">
    <property type="entry name" value="NA_K-ATPASE BETA SUBUNIT ISOFORM 4-RELATED"/>
    <property type="match status" value="1"/>
</dbReference>
<evidence type="ECO:0000313" key="7">
    <source>
        <dbReference type="EMBL" id="GAA51562.1"/>
    </source>
</evidence>
<dbReference type="EMBL" id="DF143169">
    <property type="protein sequence ID" value="GAA51562.1"/>
    <property type="molecule type" value="Genomic_DNA"/>
</dbReference>
<protein>
    <submittedName>
        <fullName evidence="7">Sodium/potassium-transporting ATPase subunit beta-2</fullName>
    </submittedName>
</protein>
<keyword evidence="4" id="KW-0735">Signal-anchor</keyword>
<keyword evidence="3" id="KW-0812">Transmembrane</keyword>
<dbReference type="FunCoup" id="G7YF29">
    <property type="interactions" value="223"/>
</dbReference>
<organism evidence="7 8">
    <name type="scientific">Clonorchis sinensis</name>
    <name type="common">Chinese liver fluke</name>
    <dbReference type="NCBI Taxonomy" id="79923"/>
    <lineage>
        <taxon>Eukaryota</taxon>
        <taxon>Metazoa</taxon>
        <taxon>Spiralia</taxon>
        <taxon>Lophotrochozoa</taxon>
        <taxon>Platyhelminthes</taxon>
        <taxon>Trematoda</taxon>
        <taxon>Digenea</taxon>
        <taxon>Opisthorchiida</taxon>
        <taxon>Opisthorchiata</taxon>
        <taxon>Opisthorchiidae</taxon>
        <taxon>Clonorchis</taxon>
    </lineage>
</organism>
<evidence type="ECO:0000256" key="2">
    <source>
        <dbReference type="ARBA" id="ARBA00005876"/>
    </source>
</evidence>